<keyword evidence="1" id="KW-0677">Repeat</keyword>
<evidence type="ECO:0000256" key="2">
    <source>
        <dbReference type="PROSITE-ProRule" id="PRU00708"/>
    </source>
</evidence>
<evidence type="ECO:0000256" key="3">
    <source>
        <dbReference type="SAM" id="Phobius"/>
    </source>
</evidence>
<dbReference type="PANTHER" id="PTHR47932">
    <property type="entry name" value="ATPASE EXPRESSION PROTEIN 3"/>
    <property type="match status" value="1"/>
</dbReference>
<evidence type="ECO:0008006" key="6">
    <source>
        <dbReference type="Google" id="ProtNLM"/>
    </source>
</evidence>
<keyword evidence="5" id="KW-1185">Reference proteome</keyword>
<dbReference type="GO" id="GO:0003729">
    <property type="term" value="F:mRNA binding"/>
    <property type="evidence" value="ECO:0007669"/>
    <property type="project" value="TreeGrafter"/>
</dbReference>
<reference evidence="4 5" key="1">
    <citation type="submission" date="2021-07" db="EMBL/GenBank/DDBJ databases">
        <title>The Aristolochia fimbriata genome: insights into angiosperm evolution, floral development and chemical biosynthesis.</title>
        <authorList>
            <person name="Jiao Y."/>
        </authorList>
    </citation>
    <scope>NUCLEOTIDE SEQUENCE [LARGE SCALE GENOMIC DNA]</scope>
    <source>
        <strain evidence="4">IBCAS-2021</strain>
        <tissue evidence="4">Leaf</tissue>
    </source>
</reference>
<dbReference type="EMBL" id="JAINDJ010000007">
    <property type="protein sequence ID" value="KAG9442098.1"/>
    <property type="molecule type" value="Genomic_DNA"/>
</dbReference>
<evidence type="ECO:0000256" key="1">
    <source>
        <dbReference type="ARBA" id="ARBA00022737"/>
    </source>
</evidence>
<feature type="repeat" description="PPR" evidence="2">
    <location>
        <begin position="52"/>
        <end position="86"/>
    </location>
</feature>
<evidence type="ECO:0000313" key="4">
    <source>
        <dbReference type="EMBL" id="KAG9442098.1"/>
    </source>
</evidence>
<dbReference type="AlphaFoldDB" id="A0AAV7E3X7"/>
<proteinExistence type="predicted"/>
<accession>A0AAV7E3X7</accession>
<dbReference type="InterPro" id="IPR002885">
    <property type="entry name" value="PPR_rpt"/>
</dbReference>
<dbReference type="Proteomes" id="UP000825729">
    <property type="component" value="Unassembled WGS sequence"/>
</dbReference>
<keyword evidence="3" id="KW-0472">Membrane</keyword>
<gene>
    <name evidence="4" type="ORF">H6P81_017952</name>
</gene>
<dbReference type="Pfam" id="PF13041">
    <property type="entry name" value="PPR_2"/>
    <property type="match status" value="1"/>
</dbReference>
<protein>
    <recommendedName>
        <fullName evidence="6">Pentatricopeptide repeat-containing protein</fullName>
    </recommendedName>
</protein>
<name>A0AAV7E3X7_ARIFI</name>
<keyword evidence="3" id="KW-1133">Transmembrane helix</keyword>
<keyword evidence="3" id="KW-0812">Transmembrane</keyword>
<dbReference type="NCBIfam" id="TIGR00756">
    <property type="entry name" value="PPR"/>
    <property type="match status" value="2"/>
</dbReference>
<dbReference type="InterPro" id="IPR011990">
    <property type="entry name" value="TPR-like_helical_dom_sf"/>
</dbReference>
<organism evidence="4 5">
    <name type="scientific">Aristolochia fimbriata</name>
    <name type="common">White veined hardy Dutchman's pipe vine</name>
    <dbReference type="NCBI Taxonomy" id="158543"/>
    <lineage>
        <taxon>Eukaryota</taxon>
        <taxon>Viridiplantae</taxon>
        <taxon>Streptophyta</taxon>
        <taxon>Embryophyta</taxon>
        <taxon>Tracheophyta</taxon>
        <taxon>Spermatophyta</taxon>
        <taxon>Magnoliopsida</taxon>
        <taxon>Magnoliidae</taxon>
        <taxon>Piperales</taxon>
        <taxon>Aristolochiaceae</taxon>
        <taxon>Aristolochia</taxon>
    </lineage>
</organism>
<comment type="caution">
    <text evidence="4">The sequence shown here is derived from an EMBL/GenBank/DDBJ whole genome shotgun (WGS) entry which is preliminary data.</text>
</comment>
<dbReference type="PANTHER" id="PTHR47932:SF63">
    <property type="entry name" value="OS08G0290000 PROTEIN"/>
    <property type="match status" value="1"/>
</dbReference>
<dbReference type="Gene3D" id="1.25.40.10">
    <property type="entry name" value="Tetratricopeptide repeat domain"/>
    <property type="match status" value="1"/>
</dbReference>
<evidence type="ECO:0000313" key="5">
    <source>
        <dbReference type="Proteomes" id="UP000825729"/>
    </source>
</evidence>
<feature type="transmembrane region" description="Helical" evidence="3">
    <location>
        <begin position="195"/>
        <end position="216"/>
    </location>
</feature>
<dbReference type="PROSITE" id="PS51375">
    <property type="entry name" value="PPR"/>
    <property type="match status" value="1"/>
</dbReference>
<sequence length="233" mass="25650">MFWVENQKARIRESPSSVSEFFLFRLGLCNEGKVDAALELVAEMEKKNLGPDHFTYSTILRALTESGRKEESDKFYSKMLESGKLHDKANCATPERAVEGQVETHELGSSEVLDGVPLEHNQEGTSEMLESISDAYTKQVDELCKAGKFKEARYEQHTLKCSSCEGAYNAFQTLQKVLIAATVVLSATASLPSEMMLRAVLGGGAIVSAALAYLLFELQKNFVLVDCVHADIG</sequence>